<name>A0A1I7H731_9BURK</name>
<keyword evidence="3" id="KW-0808">Transferase</keyword>
<reference evidence="3 4" key="1">
    <citation type="submission" date="2016-10" db="EMBL/GenBank/DDBJ databases">
        <authorList>
            <person name="de Groot N.N."/>
        </authorList>
    </citation>
    <scope>NUCLEOTIDE SEQUENCE [LARGE SCALE GENOMIC DNA]</scope>
    <source>
        <strain evidence="3 4">R-24608</strain>
    </source>
</reference>
<keyword evidence="1" id="KW-0472">Membrane</keyword>
<gene>
    <name evidence="3" type="ORF">SAMN04489707_100910</name>
</gene>
<feature type="transmembrane region" description="Helical" evidence="1">
    <location>
        <begin position="59"/>
        <end position="78"/>
    </location>
</feature>
<dbReference type="InterPro" id="IPR036890">
    <property type="entry name" value="HATPase_C_sf"/>
</dbReference>
<dbReference type="AlphaFoldDB" id="A0A1I7H731"/>
<organism evidence="3 4">
    <name type="scientific">Paenacidovorax caeni</name>
    <dbReference type="NCBI Taxonomy" id="343013"/>
    <lineage>
        <taxon>Bacteria</taxon>
        <taxon>Pseudomonadati</taxon>
        <taxon>Pseudomonadota</taxon>
        <taxon>Betaproteobacteria</taxon>
        <taxon>Burkholderiales</taxon>
        <taxon>Comamonadaceae</taxon>
        <taxon>Paenacidovorax</taxon>
    </lineage>
</organism>
<keyword evidence="4" id="KW-1185">Reference proteome</keyword>
<dbReference type="PANTHER" id="PTHR34220:SF7">
    <property type="entry name" value="SENSOR HISTIDINE KINASE YPDA"/>
    <property type="match status" value="1"/>
</dbReference>
<keyword evidence="3" id="KW-0418">Kinase</keyword>
<keyword evidence="1" id="KW-0812">Transmembrane</keyword>
<evidence type="ECO:0000313" key="3">
    <source>
        <dbReference type="EMBL" id="SFU56500.1"/>
    </source>
</evidence>
<dbReference type="EMBL" id="FPBX01000009">
    <property type="protein sequence ID" value="SFU56500.1"/>
    <property type="molecule type" value="Genomic_DNA"/>
</dbReference>
<dbReference type="InterPro" id="IPR010559">
    <property type="entry name" value="Sig_transdc_His_kin_internal"/>
</dbReference>
<evidence type="ECO:0000259" key="2">
    <source>
        <dbReference type="Pfam" id="PF06580"/>
    </source>
</evidence>
<proteinExistence type="predicted"/>
<dbReference type="InterPro" id="IPR050640">
    <property type="entry name" value="Bact_2-comp_sensor_kinase"/>
</dbReference>
<dbReference type="SUPFAM" id="SSF55874">
    <property type="entry name" value="ATPase domain of HSP90 chaperone/DNA topoisomerase II/histidine kinase"/>
    <property type="match status" value="1"/>
</dbReference>
<evidence type="ECO:0000256" key="1">
    <source>
        <dbReference type="SAM" id="Phobius"/>
    </source>
</evidence>
<feature type="transmembrane region" description="Helical" evidence="1">
    <location>
        <begin position="90"/>
        <end position="111"/>
    </location>
</feature>
<dbReference type="Proteomes" id="UP000183656">
    <property type="component" value="Unassembled WGS sequence"/>
</dbReference>
<keyword evidence="1" id="KW-1133">Transmembrane helix</keyword>
<evidence type="ECO:0000313" key="4">
    <source>
        <dbReference type="Proteomes" id="UP000183656"/>
    </source>
</evidence>
<feature type="transmembrane region" description="Helical" evidence="1">
    <location>
        <begin position="21"/>
        <end position="39"/>
    </location>
</feature>
<dbReference type="Pfam" id="PF06580">
    <property type="entry name" value="His_kinase"/>
    <property type="match status" value="1"/>
</dbReference>
<feature type="transmembrane region" description="Helical" evidence="1">
    <location>
        <begin position="131"/>
        <end position="151"/>
    </location>
</feature>
<dbReference type="GO" id="GO:0016020">
    <property type="term" value="C:membrane"/>
    <property type="evidence" value="ECO:0007669"/>
    <property type="project" value="InterPro"/>
</dbReference>
<dbReference type="PANTHER" id="PTHR34220">
    <property type="entry name" value="SENSOR HISTIDINE KINASE YPDA"/>
    <property type="match status" value="1"/>
</dbReference>
<dbReference type="STRING" id="343013.SAMN04489707_100910"/>
<feature type="domain" description="Signal transduction histidine kinase internal region" evidence="2">
    <location>
        <begin position="170"/>
        <end position="249"/>
    </location>
</feature>
<dbReference type="Gene3D" id="3.30.565.10">
    <property type="entry name" value="Histidine kinase-like ATPase, C-terminal domain"/>
    <property type="match status" value="1"/>
</dbReference>
<protein>
    <submittedName>
        <fullName evidence="3">Histidine kinase</fullName>
    </submittedName>
</protein>
<sequence length="365" mass="40696">MPPMTQRSPAECAIRQAHIRFGLVFWGGAFLASAVLYVLKITDFTAYARHAMYLAEKFLRYGSGWLVASAISYALFRLHQWAQRRGPAESSLPVFIVVAFIISLAAAPVWAAWGYATQAAYQWSNFINETALGAALFFGWSCLFISLLFSFELNDRERRLAAAREEALSAQMRALRYQINPHFLFNTLNSIAGLIEEGSAAQAGRMVLSLSTFLRTTLSLDPLHDVPLADELALQQDYLAIERERYCDRMDFTIDAPAEALQALVPSLLLQPLIENAIKHGVGPSLAHTRIRISARRRNERLWLAVENDLDANAPRRTEAAGFGIGLRNVAERIRVRFGEAGALRVDTGSGTHFRAEIELPWKAA</sequence>
<dbReference type="GO" id="GO:0000155">
    <property type="term" value="F:phosphorelay sensor kinase activity"/>
    <property type="evidence" value="ECO:0007669"/>
    <property type="project" value="InterPro"/>
</dbReference>
<accession>A0A1I7H731</accession>